<gene>
    <name evidence="11" type="ORF">SAMN05444002_0838</name>
</gene>
<evidence type="ECO:0000256" key="3">
    <source>
        <dbReference type="ARBA" id="ARBA00004763"/>
    </source>
</evidence>
<evidence type="ECO:0000313" key="11">
    <source>
        <dbReference type="EMBL" id="SIN82993.1"/>
    </source>
</evidence>
<dbReference type="InterPro" id="IPR011005">
    <property type="entry name" value="Dihydropteroate_synth-like_sf"/>
</dbReference>
<name>A0A1N6EIZ5_9RHOB</name>
<organism evidence="11 12">
    <name type="scientific">Vannielia litorea</name>
    <dbReference type="NCBI Taxonomy" id="1217970"/>
    <lineage>
        <taxon>Bacteria</taxon>
        <taxon>Pseudomonadati</taxon>
        <taxon>Pseudomonadota</taxon>
        <taxon>Alphaproteobacteria</taxon>
        <taxon>Rhodobacterales</taxon>
        <taxon>Paracoccaceae</taxon>
        <taxon>Vannielia</taxon>
    </lineage>
</organism>
<dbReference type="Pfam" id="PF00809">
    <property type="entry name" value="Pterin_bind"/>
    <property type="match status" value="1"/>
</dbReference>
<evidence type="ECO:0000259" key="10">
    <source>
        <dbReference type="PROSITE" id="PS50972"/>
    </source>
</evidence>
<dbReference type="GO" id="GO:0046872">
    <property type="term" value="F:metal ion binding"/>
    <property type="evidence" value="ECO:0007669"/>
    <property type="project" value="UniProtKB-KW"/>
</dbReference>
<evidence type="ECO:0000313" key="12">
    <source>
        <dbReference type="Proteomes" id="UP000184932"/>
    </source>
</evidence>
<evidence type="ECO:0000256" key="2">
    <source>
        <dbReference type="ARBA" id="ARBA00001946"/>
    </source>
</evidence>
<dbReference type="CDD" id="cd00739">
    <property type="entry name" value="DHPS"/>
    <property type="match status" value="1"/>
</dbReference>
<sequence>MRYVRPLVQVDPARPEGAVTLAGGWCWFDRVEVLSREAPPAVLPVQALTAQELAPLTAPRAPVAGLSMDAPRVMAILNLTPDSFSDGGSHFGREVEDGLALAAEADLLDIGGESTRPGAEEVSIEEETRRVVPVIAALRESGCGTPISVDTRKGEVARTALSAGADMINDVSAMLFDPGIARVTAEAGVPICLMHAQGRPETMQDDPRYTDVLLDVYDHLAARVAAAEAAGIDRARIVVDPGIGFGKRLEHNLALLGRLSLFHGLGCPVLLGVSRKRFIGTIGAAEVAAERMPGSLALAVLAAGQGVQLLRVHDARETRQGLRLAAAQWGM</sequence>
<reference evidence="12" key="1">
    <citation type="submission" date="2016-11" db="EMBL/GenBank/DDBJ databases">
        <authorList>
            <person name="Varghese N."/>
            <person name="Submissions S."/>
        </authorList>
    </citation>
    <scope>NUCLEOTIDE SEQUENCE [LARGE SCALE GENOMIC DNA]</scope>
    <source>
        <strain evidence="12">DSM 29440</strain>
    </source>
</reference>
<proteinExistence type="inferred from homology"/>
<dbReference type="PROSITE" id="PS50972">
    <property type="entry name" value="PTERIN_BINDING"/>
    <property type="match status" value="1"/>
</dbReference>
<comment type="pathway">
    <text evidence="3 9">Cofactor biosynthesis; tetrahydrofolate biosynthesis; 7,8-dihydrofolate from 2-amino-4-hydroxy-6-hydroxymethyl-7,8-dihydropteridine diphosphate and 4-aminobenzoate: step 1/2.</text>
</comment>
<dbReference type="PROSITE" id="PS00792">
    <property type="entry name" value="DHPS_1"/>
    <property type="match status" value="1"/>
</dbReference>
<dbReference type="UniPathway" id="UPA00077">
    <property type="reaction ID" value="UER00156"/>
</dbReference>
<feature type="domain" description="Pterin-binding" evidence="10">
    <location>
        <begin position="71"/>
        <end position="323"/>
    </location>
</feature>
<comment type="similarity">
    <text evidence="9">Belongs to the DHPS family.</text>
</comment>
<dbReference type="PROSITE" id="PS00793">
    <property type="entry name" value="DHPS_2"/>
    <property type="match status" value="1"/>
</dbReference>
<dbReference type="PANTHER" id="PTHR20941">
    <property type="entry name" value="FOLATE SYNTHESIS PROTEINS"/>
    <property type="match status" value="1"/>
</dbReference>
<dbReference type="RefSeq" id="WP_074254971.1">
    <property type="nucleotide sequence ID" value="NZ_FSRL01000001.1"/>
</dbReference>
<dbReference type="Gene3D" id="3.20.20.20">
    <property type="entry name" value="Dihydropteroate synthase-like"/>
    <property type="match status" value="1"/>
</dbReference>
<evidence type="ECO:0000256" key="9">
    <source>
        <dbReference type="RuleBase" id="RU361205"/>
    </source>
</evidence>
<dbReference type="STRING" id="1217970.SAMN05444002_0838"/>
<dbReference type="EMBL" id="FSRL01000001">
    <property type="protein sequence ID" value="SIN82993.1"/>
    <property type="molecule type" value="Genomic_DNA"/>
</dbReference>
<evidence type="ECO:0000256" key="8">
    <source>
        <dbReference type="ARBA" id="ARBA00022909"/>
    </source>
</evidence>
<comment type="cofactor">
    <cofactor evidence="2 9">
        <name>Mg(2+)</name>
        <dbReference type="ChEBI" id="CHEBI:18420"/>
    </cofactor>
</comment>
<evidence type="ECO:0000256" key="7">
    <source>
        <dbReference type="ARBA" id="ARBA00022842"/>
    </source>
</evidence>
<accession>A0A1N6EIZ5</accession>
<comment type="function">
    <text evidence="9">Catalyzes the condensation of para-aminobenzoate (pABA) with 6-hydroxymethyl-7,8-dihydropterin diphosphate (DHPt-PP) to form 7,8-dihydropteroate (H2Pte), the immediate precursor of folate derivatives.</text>
</comment>
<dbReference type="Proteomes" id="UP000184932">
    <property type="component" value="Unassembled WGS sequence"/>
</dbReference>
<evidence type="ECO:0000256" key="6">
    <source>
        <dbReference type="ARBA" id="ARBA00022723"/>
    </source>
</evidence>
<keyword evidence="6 9" id="KW-0479">Metal-binding</keyword>
<dbReference type="InterPro" id="IPR006390">
    <property type="entry name" value="DHP_synth_dom"/>
</dbReference>
<dbReference type="GO" id="GO:0046656">
    <property type="term" value="P:folic acid biosynthetic process"/>
    <property type="evidence" value="ECO:0007669"/>
    <property type="project" value="UniProtKB-KW"/>
</dbReference>
<dbReference type="NCBIfam" id="TIGR01496">
    <property type="entry name" value="DHPS"/>
    <property type="match status" value="1"/>
</dbReference>
<dbReference type="InterPro" id="IPR045031">
    <property type="entry name" value="DHP_synth-like"/>
</dbReference>
<dbReference type="AlphaFoldDB" id="A0A1N6EIZ5"/>
<dbReference type="PANTHER" id="PTHR20941:SF1">
    <property type="entry name" value="FOLIC ACID SYNTHESIS PROTEIN FOL1"/>
    <property type="match status" value="1"/>
</dbReference>
<dbReference type="GO" id="GO:0005829">
    <property type="term" value="C:cytosol"/>
    <property type="evidence" value="ECO:0007669"/>
    <property type="project" value="TreeGrafter"/>
</dbReference>
<dbReference type="SUPFAM" id="SSF51717">
    <property type="entry name" value="Dihydropteroate synthetase-like"/>
    <property type="match status" value="1"/>
</dbReference>
<dbReference type="EC" id="2.5.1.15" evidence="4 9"/>
<keyword evidence="5 9" id="KW-0808">Transferase</keyword>
<evidence type="ECO:0000256" key="5">
    <source>
        <dbReference type="ARBA" id="ARBA00022679"/>
    </source>
</evidence>
<dbReference type="InterPro" id="IPR000489">
    <property type="entry name" value="Pterin-binding_dom"/>
</dbReference>
<evidence type="ECO:0000256" key="1">
    <source>
        <dbReference type="ARBA" id="ARBA00000012"/>
    </source>
</evidence>
<protein>
    <recommendedName>
        <fullName evidence="4 9">Dihydropteroate synthase</fullName>
        <shortName evidence="9">DHPS</shortName>
        <ecNumber evidence="4 9">2.5.1.15</ecNumber>
    </recommendedName>
    <alternativeName>
        <fullName evidence="9">Dihydropteroate pyrophosphorylase</fullName>
    </alternativeName>
</protein>
<evidence type="ECO:0000256" key="4">
    <source>
        <dbReference type="ARBA" id="ARBA00012458"/>
    </source>
</evidence>
<dbReference type="OrthoDB" id="9811744at2"/>
<dbReference type="GO" id="GO:0046654">
    <property type="term" value="P:tetrahydrofolate biosynthetic process"/>
    <property type="evidence" value="ECO:0007669"/>
    <property type="project" value="UniProtKB-UniPathway"/>
</dbReference>
<keyword evidence="12" id="KW-1185">Reference proteome</keyword>
<dbReference type="GO" id="GO:0004156">
    <property type="term" value="F:dihydropteroate synthase activity"/>
    <property type="evidence" value="ECO:0007669"/>
    <property type="project" value="UniProtKB-EC"/>
</dbReference>
<keyword evidence="8 9" id="KW-0289">Folate biosynthesis</keyword>
<comment type="catalytic activity">
    <reaction evidence="1">
        <text>(7,8-dihydropterin-6-yl)methyl diphosphate + 4-aminobenzoate = 7,8-dihydropteroate + diphosphate</text>
        <dbReference type="Rhea" id="RHEA:19949"/>
        <dbReference type="ChEBI" id="CHEBI:17836"/>
        <dbReference type="ChEBI" id="CHEBI:17839"/>
        <dbReference type="ChEBI" id="CHEBI:33019"/>
        <dbReference type="ChEBI" id="CHEBI:72950"/>
        <dbReference type="EC" id="2.5.1.15"/>
    </reaction>
</comment>
<keyword evidence="7 9" id="KW-0460">Magnesium</keyword>